<dbReference type="InterPro" id="IPR036291">
    <property type="entry name" value="NAD(P)-bd_dom_sf"/>
</dbReference>
<dbReference type="NCBIfam" id="NF006143">
    <property type="entry name" value="PRK08293.1"/>
    <property type="match status" value="1"/>
</dbReference>
<feature type="domain" description="3-hydroxyacyl-CoA dehydrogenase NAD binding" evidence="6">
    <location>
        <begin position="5"/>
        <end position="184"/>
    </location>
</feature>
<dbReference type="AlphaFoldDB" id="A0A0R1SFD7"/>
<proteinExistence type="inferred from homology"/>
<dbReference type="Gene3D" id="3.40.50.720">
    <property type="entry name" value="NAD(P)-binding Rossmann-like Domain"/>
    <property type="match status" value="1"/>
</dbReference>
<dbReference type="InterPro" id="IPR008927">
    <property type="entry name" value="6-PGluconate_DH-like_C_sf"/>
</dbReference>
<reference evidence="7 8" key="1">
    <citation type="journal article" date="2015" name="Genome Announc.">
        <title>Expanding the biotechnology potential of lactobacilli through comparative genomics of 213 strains and associated genera.</title>
        <authorList>
            <person name="Sun Z."/>
            <person name="Harris H.M."/>
            <person name="McCann A."/>
            <person name="Guo C."/>
            <person name="Argimon S."/>
            <person name="Zhang W."/>
            <person name="Yang X."/>
            <person name="Jeffery I.B."/>
            <person name="Cooney J.C."/>
            <person name="Kagawa T.F."/>
            <person name="Liu W."/>
            <person name="Song Y."/>
            <person name="Salvetti E."/>
            <person name="Wrobel A."/>
            <person name="Rasinkangas P."/>
            <person name="Parkhill J."/>
            <person name="Rea M.C."/>
            <person name="O'Sullivan O."/>
            <person name="Ritari J."/>
            <person name="Douillard F.P."/>
            <person name="Paul Ross R."/>
            <person name="Yang R."/>
            <person name="Briner A.E."/>
            <person name="Felis G.E."/>
            <person name="de Vos W.M."/>
            <person name="Barrangou R."/>
            <person name="Klaenhammer T.R."/>
            <person name="Caufield P.W."/>
            <person name="Cui Y."/>
            <person name="Zhang H."/>
            <person name="O'Toole P.W."/>
        </authorList>
    </citation>
    <scope>NUCLEOTIDE SEQUENCE [LARGE SCALE GENOMIC DNA]</scope>
    <source>
        <strain evidence="7 8">DSM 14421</strain>
    </source>
</reference>
<dbReference type="PIRSF" id="PIRSF000105">
    <property type="entry name" value="HCDH"/>
    <property type="match status" value="1"/>
</dbReference>
<evidence type="ECO:0000259" key="6">
    <source>
        <dbReference type="Pfam" id="PF02737"/>
    </source>
</evidence>
<evidence type="ECO:0000256" key="3">
    <source>
        <dbReference type="ARBA" id="ARBA00023002"/>
    </source>
</evidence>
<dbReference type="GO" id="GO:0016616">
    <property type="term" value="F:oxidoreductase activity, acting on the CH-OH group of donors, NAD or NADP as acceptor"/>
    <property type="evidence" value="ECO:0007669"/>
    <property type="project" value="InterPro"/>
</dbReference>
<dbReference type="RefSeq" id="WP_057864115.1">
    <property type="nucleotide sequence ID" value="NZ_AZEY01000028.1"/>
</dbReference>
<evidence type="ECO:0000259" key="5">
    <source>
        <dbReference type="Pfam" id="PF00725"/>
    </source>
</evidence>
<gene>
    <name evidence="7" type="ORF">FC85_GL002510</name>
</gene>
<organism evidence="7 8">
    <name type="scientific">Lentilactobacillus diolivorans DSM 14421</name>
    <dbReference type="NCBI Taxonomy" id="1423739"/>
    <lineage>
        <taxon>Bacteria</taxon>
        <taxon>Bacillati</taxon>
        <taxon>Bacillota</taxon>
        <taxon>Bacilli</taxon>
        <taxon>Lactobacillales</taxon>
        <taxon>Lactobacillaceae</taxon>
        <taxon>Lentilactobacillus</taxon>
    </lineage>
</organism>
<evidence type="ECO:0000256" key="4">
    <source>
        <dbReference type="PIRSR" id="PIRSR000105-1"/>
    </source>
</evidence>
<dbReference type="Pfam" id="PF02737">
    <property type="entry name" value="3HCDH_N"/>
    <property type="match status" value="1"/>
</dbReference>
<feature type="domain" description="3-hydroxyacyl-CoA dehydrogenase C-terminal" evidence="5">
    <location>
        <begin position="188"/>
        <end position="285"/>
    </location>
</feature>
<dbReference type="InterPro" id="IPR006176">
    <property type="entry name" value="3-OHacyl-CoA_DH_NAD-bd"/>
</dbReference>
<evidence type="ECO:0000313" key="7">
    <source>
        <dbReference type="EMBL" id="KRL67991.1"/>
    </source>
</evidence>
<keyword evidence="3" id="KW-0560">Oxidoreductase</keyword>
<dbReference type="InterPro" id="IPR013328">
    <property type="entry name" value="6PGD_dom2"/>
</dbReference>
<dbReference type="Proteomes" id="UP000052013">
    <property type="component" value="Unassembled WGS sequence"/>
</dbReference>
<evidence type="ECO:0000313" key="8">
    <source>
        <dbReference type="Proteomes" id="UP000052013"/>
    </source>
</evidence>
<comment type="caution">
    <text evidence="7">The sequence shown here is derived from an EMBL/GenBank/DDBJ whole genome shotgun (WGS) entry which is preliminary data.</text>
</comment>
<dbReference type="InterPro" id="IPR022694">
    <property type="entry name" value="3-OHacyl-CoA_DH"/>
</dbReference>
<name>A0A0R1SFD7_9LACO</name>
<dbReference type="PANTHER" id="PTHR48075">
    <property type="entry name" value="3-HYDROXYACYL-COA DEHYDROGENASE FAMILY PROTEIN"/>
    <property type="match status" value="1"/>
</dbReference>
<dbReference type="SUPFAM" id="SSF48179">
    <property type="entry name" value="6-phosphogluconate dehydrogenase C-terminal domain-like"/>
    <property type="match status" value="1"/>
</dbReference>
<sequence>MDIKKVVILGGGVLGSQIAYQSAFSGLQTIIYDISDKAISNANNKIATYPNQYKHDIKATDEQIAKASKHLSFTTSLKSAITAADVIVEAVPERIDIKESTFKKLMPYIGDKTLLLTNSSTLIPSQLINFVPNKDRFMAMHFANLIWLHNVAELMWAPGTPQATIDDAEDFAKKIHMIPIFIKKEISGYVMNSIFLPMINAALSLWANGFADPISIDKNWMVSMGVDRGPFGFLDIMGLNTAFNIEMEFYKNSKDSNYKKIANKLAEYVEANRLGVATGEGFYHYPNPEYQNPNFVKIHQ</sequence>
<protein>
    <submittedName>
        <fullName evidence="7">3-hydroxyacyl-CoA dehydrogenase</fullName>
    </submittedName>
</protein>
<dbReference type="PANTHER" id="PTHR48075:SF5">
    <property type="entry name" value="3-HYDROXYBUTYRYL-COA DEHYDROGENASE"/>
    <property type="match status" value="1"/>
</dbReference>
<feature type="site" description="Important for catalytic activity" evidence="4">
    <location>
        <position position="141"/>
    </location>
</feature>
<dbReference type="EMBL" id="AZEY01000028">
    <property type="protein sequence ID" value="KRL67991.1"/>
    <property type="molecule type" value="Genomic_DNA"/>
</dbReference>
<accession>A0A0R1SFD7</accession>
<comment type="pathway">
    <text evidence="1">Lipid metabolism; butanoate metabolism.</text>
</comment>
<evidence type="ECO:0000256" key="1">
    <source>
        <dbReference type="ARBA" id="ARBA00005086"/>
    </source>
</evidence>
<evidence type="ECO:0000256" key="2">
    <source>
        <dbReference type="ARBA" id="ARBA00009463"/>
    </source>
</evidence>
<dbReference type="GO" id="GO:0006631">
    <property type="term" value="P:fatty acid metabolic process"/>
    <property type="evidence" value="ECO:0007669"/>
    <property type="project" value="InterPro"/>
</dbReference>
<comment type="similarity">
    <text evidence="2">Belongs to the 3-hydroxyacyl-CoA dehydrogenase family.</text>
</comment>
<dbReference type="PATRIC" id="fig|1423739.3.peg.2611"/>
<dbReference type="GO" id="GO:0070403">
    <property type="term" value="F:NAD+ binding"/>
    <property type="evidence" value="ECO:0007669"/>
    <property type="project" value="InterPro"/>
</dbReference>
<dbReference type="STRING" id="1423739.FC85_GL002510"/>
<dbReference type="Pfam" id="PF00725">
    <property type="entry name" value="3HCDH"/>
    <property type="match status" value="1"/>
</dbReference>
<dbReference type="SUPFAM" id="SSF51735">
    <property type="entry name" value="NAD(P)-binding Rossmann-fold domains"/>
    <property type="match status" value="1"/>
</dbReference>
<dbReference type="Gene3D" id="1.10.1040.10">
    <property type="entry name" value="N-(1-d-carboxylethyl)-l-norvaline Dehydrogenase, domain 2"/>
    <property type="match status" value="1"/>
</dbReference>
<dbReference type="InterPro" id="IPR006108">
    <property type="entry name" value="3HC_DH_C"/>
</dbReference>